<dbReference type="PaxDb" id="170187-SP_1835"/>
<sequence>MSEIVETRVFFCFQNIVQNFVPVFHVLVILLHDRIYSMLIL</sequence>
<name>A0A0H2URE4_STRPN</name>
<protein>
    <submittedName>
        <fullName evidence="1">Uncharacterized protein</fullName>
    </submittedName>
</protein>
<accession>A0A0H2URE4</accession>
<organism evidence="1 2">
    <name type="scientific">Streptococcus pneumoniae serotype 4 (strain ATCC BAA-334 / TIGR4)</name>
    <dbReference type="NCBI Taxonomy" id="170187"/>
    <lineage>
        <taxon>Bacteria</taxon>
        <taxon>Bacillati</taxon>
        <taxon>Bacillota</taxon>
        <taxon>Bacilli</taxon>
        <taxon>Lactobacillales</taxon>
        <taxon>Streptococcaceae</taxon>
        <taxon>Streptococcus</taxon>
    </lineage>
</organism>
<dbReference type="KEGG" id="spn:SP_1835"/>
<evidence type="ECO:0000313" key="1">
    <source>
        <dbReference type="EMBL" id="AAK75908.1"/>
    </source>
</evidence>
<evidence type="ECO:0000313" key="2">
    <source>
        <dbReference type="Proteomes" id="UP000000585"/>
    </source>
</evidence>
<dbReference type="AlphaFoldDB" id="A0A0H2URE4"/>
<gene>
    <name evidence="1" type="ordered locus">SP_1835</name>
</gene>
<dbReference type="Proteomes" id="UP000000585">
    <property type="component" value="Chromosome"/>
</dbReference>
<dbReference type="EMBL" id="AE005672">
    <property type="protein sequence ID" value="AAK75908.1"/>
    <property type="molecule type" value="Genomic_DNA"/>
</dbReference>
<reference evidence="1 2" key="1">
    <citation type="journal article" date="2001" name="Science">
        <title>Complete genome sequence of a virulent isolate of Streptococcus pneumoniae.</title>
        <authorList>
            <person name="Tettelin H."/>
            <person name="Nelson K.E."/>
            <person name="Paulsen I.T."/>
            <person name="Eisen J.A."/>
            <person name="Read T.D."/>
            <person name="Peterson S."/>
            <person name="Heidelberg J."/>
            <person name="DeBoy R.T."/>
            <person name="Haft D.H."/>
            <person name="Dodson R.J."/>
            <person name="Durkin A.S."/>
            <person name="Gwinn M."/>
            <person name="Kolonay J.F."/>
            <person name="Nelson W.C."/>
            <person name="Peterson J.D."/>
            <person name="Umayam L.A."/>
            <person name="White O."/>
            <person name="Salzberg S.L."/>
            <person name="Lewis M.R."/>
            <person name="Radune D."/>
            <person name="Holtzapple E."/>
            <person name="Khouri H."/>
            <person name="Wolf A.M."/>
            <person name="Utterback T.R."/>
            <person name="Hansen C.L."/>
            <person name="McDonald L.A."/>
            <person name="Feldblyum T.V."/>
            <person name="Angiuoli S."/>
            <person name="Dickinson T."/>
            <person name="Hickey E.K."/>
            <person name="Holt I.E."/>
            <person name="Loftus B.J."/>
            <person name="Yang F."/>
            <person name="Smith H.O."/>
            <person name="Venter J.C."/>
            <person name="Dougherty B.A."/>
            <person name="Morrison D.A."/>
            <person name="Hollingshead S.K."/>
            <person name="Fraser C.M."/>
        </authorList>
    </citation>
    <scope>NUCLEOTIDE SEQUENCE [LARGE SCALE GENOMIC DNA]</scope>
    <source>
        <strain evidence="2">ATCC BAA-334 / TIGR4</strain>
    </source>
</reference>
<proteinExistence type="predicted"/>
<dbReference type="EnsemblBacteria" id="AAK75908">
    <property type="protein sequence ID" value="AAK75908"/>
    <property type="gene ID" value="SP_1835"/>
</dbReference>
<keyword evidence="2" id="KW-1185">Reference proteome</keyword>